<proteinExistence type="predicted"/>
<protein>
    <recommendedName>
        <fullName evidence="1">DUF4097 domain-containing protein</fullName>
    </recommendedName>
</protein>
<feature type="domain" description="DUF4097" evidence="1">
    <location>
        <begin position="55"/>
        <end position="250"/>
    </location>
</feature>
<evidence type="ECO:0000313" key="3">
    <source>
        <dbReference type="Proteomes" id="UP000055702"/>
    </source>
</evidence>
<gene>
    <name evidence="2" type="ORF">AWJ07_07070</name>
</gene>
<name>A0A106BZ02_SHEFR</name>
<dbReference type="RefSeq" id="WP_059746583.1">
    <property type="nucleotide sequence ID" value="NZ_LRDC01000029.1"/>
</dbReference>
<evidence type="ECO:0000313" key="2">
    <source>
        <dbReference type="EMBL" id="KVX01206.1"/>
    </source>
</evidence>
<dbReference type="EMBL" id="LRDC01000029">
    <property type="protein sequence ID" value="KVX01206.1"/>
    <property type="molecule type" value="Genomic_DNA"/>
</dbReference>
<organism evidence="2">
    <name type="scientific">Shewanella frigidimarina</name>
    <dbReference type="NCBI Taxonomy" id="56812"/>
    <lineage>
        <taxon>Bacteria</taxon>
        <taxon>Pseudomonadati</taxon>
        <taxon>Pseudomonadota</taxon>
        <taxon>Gammaproteobacteria</taxon>
        <taxon>Alteromonadales</taxon>
        <taxon>Shewanellaceae</taxon>
        <taxon>Shewanella</taxon>
    </lineage>
</organism>
<dbReference type="Pfam" id="PF13349">
    <property type="entry name" value="DUF4097"/>
    <property type="match status" value="1"/>
</dbReference>
<comment type="caution">
    <text evidence="2">The sequence shown here is derived from an EMBL/GenBank/DDBJ whole genome shotgun (WGS) entry which is preliminary data.</text>
</comment>
<accession>A0A106BZ02</accession>
<dbReference type="InterPro" id="IPR025164">
    <property type="entry name" value="Toastrack_DUF4097"/>
</dbReference>
<sequence>MSILKYVLVVPLIGISFISMGKEAVDQQLSISDNPSVSMKIQRGNVELVSWDKNSIQVKGELDELSQGLIFEVKGNSVIVEDKLPRSYQGSNKQGSQLTIYLPKKLALDAEGVSASYQLSQLNGQISLALVSGNINAQQLSGNTKLTTVSGNINTSELTGKINLETVSGDITDNNSHGEAELRLVSGELKSQSAFTQLSVDQVSGDITATVSQVTELNIVTISGDAQITLGADLNKAQLETISGDMALTFTAMPNISFMIDGGPGGKIDNQLTDDKPLKQKYSPAKTLQFKTQAGTGQVNINTISGKISLTQ</sequence>
<dbReference type="AlphaFoldDB" id="A0A106BZ02"/>
<evidence type="ECO:0000259" key="1">
    <source>
        <dbReference type="Pfam" id="PF13349"/>
    </source>
</evidence>
<dbReference type="Proteomes" id="UP000055702">
    <property type="component" value="Unassembled WGS sequence"/>
</dbReference>
<reference evidence="2 3" key="1">
    <citation type="submission" date="2016-01" db="EMBL/GenBank/DDBJ databases">
        <title>Draft genome of the antarctic isolate Shewanella frigidimarina Ag06-30.</title>
        <authorList>
            <person name="Parmeciano Di Noto G."/>
            <person name="Vazquez S."/>
            <person name="Mac Cormack W."/>
            <person name="Iriarte A."/>
            <person name="Quiroga C."/>
        </authorList>
    </citation>
    <scope>NUCLEOTIDE SEQUENCE [LARGE SCALE GENOMIC DNA]</scope>
    <source>
        <strain evidence="2 3">Ag06-30</strain>
    </source>
</reference>